<feature type="non-terminal residue" evidence="2">
    <location>
        <position position="120"/>
    </location>
</feature>
<dbReference type="AlphaFoldDB" id="A0A699RCB0"/>
<sequence>KSLGDKIEKNIDFKSCEKPSSQVEQIFLEELEKLKRQENEAHDAAESLRKEDHDIQYANTSSTNLLNTVSTPISTTSPSRAFNDGETSYPNDPLMPHLEDIYASLSEGIFTDSSYDDEGV</sequence>
<name>A0A699RCB0_TANCI</name>
<feature type="region of interest" description="Disordered" evidence="1">
    <location>
        <begin position="38"/>
        <end position="95"/>
    </location>
</feature>
<feature type="compositionally biased region" description="Basic and acidic residues" evidence="1">
    <location>
        <begin position="38"/>
        <end position="55"/>
    </location>
</feature>
<dbReference type="EMBL" id="BKCJ011096766">
    <property type="protein sequence ID" value="GFC84849.1"/>
    <property type="molecule type" value="Genomic_DNA"/>
</dbReference>
<evidence type="ECO:0000256" key="1">
    <source>
        <dbReference type="SAM" id="MobiDB-lite"/>
    </source>
</evidence>
<gene>
    <name evidence="2" type="ORF">Tci_856819</name>
</gene>
<organism evidence="2">
    <name type="scientific">Tanacetum cinerariifolium</name>
    <name type="common">Dalmatian daisy</name>
    <name type="synonym">Chrysanthemum cinerariifolium</name>
    <dbReference type="NCBI Taxonomy" id="118510"/>
    <lineage>
        <taxon>Eukaryota</taxon>
        <taxon>Viridiplantae</taxon>
        <taxon>Streptophyta</taxon>
        <taxon>Embryophyta</taxon>
        <taxon>Tracheophyta</taxon>
        <taxon>Spermatophyta</taxon>
        <taxon>Magnoliopsida</taxon>
        <taxon>eudicotyledons</taxon>
        <taxon>Gunneridae</taxon>
        <taxon>Pentapetalae</taxon>
        <taxon>asterids</taxon>
        <taxon>campanulids</taxon>
        <taxon>Asterales</taxon>
        <taxon>Asteraceae</taxon>
        <taxon>Asteroideae</taxon>
        <taxon>Anthemideae</taxon>
        <taxon>Anthemidinae</taxon>
        <taxon>Tanacetum</taxon>
    </lineage>
</organism>
<evidence type="ECO:0000313" key="2">
    <source>
        <dbReference type="EMBL" id="GFC84849.1"/>
    </source>
</evidence>
<accession>A0A699RCB0</accession>
<comment type="caution">
    <text evidence="2">The sequence shown here is derived from an EMBL/GenBank/DDBJ whole genome shotgun (WGS) entry which is preliminary data.</text>
</comment>
<protein>
    <submittedName>
        <fullName evidence="2">Uncharacterized protein</fullName>
    </submittedName>
</protein>
<feature type="compositionally biased region" description="Low complexity" evidence="1">
    <location>
        <begin position="59"/>
        <end position="79"/>
    </location>
</feature>
<feature type="non-terminal residue" evidence="2">
    <location>
        <position position="1"/>
    </location>
</feature>
<reference evidence="2" key="1">
    <citation type="journal article" date="2019" name="Sci. Rep.">
        <title>Draft genome of Tanacetum cinerariifolium, the natural source of mosquito coil.</title>
        <authorList>
            <person name="Yamashiro T."/>
            <person name="Shiraishi A."/>
            <person name="Satake H."/>
            <person name="Nakayama K."/>
        </authorList>
    </citation>
    <scope>NUCLEOTIDE SEQUENCE</scope>
</reference>
<proteinExistence type="predicted"/>